<name>A0ABR2W7T2_9FUNG</name>
<evidence type="ECO:0000313" key="2">
    <source>
        <dbReference type="Proteomes" id="UP001479436"/>
    </source>
</evidence>
<evidence type="ECO:0000313" key="1">
    <source>
        <dbReference type="EMBL" id="KAK9722722.1"/>
    </source>
</evidence>
<proteinExistence type="predicted"/>
<accession>A0ABR2W7T2</accession>
<protein>
    <submittedName>
        <fullName evidence="1">Uncharacterized protein</fullName>
    </submittedName>
</protein>
<keyword evidence="2" id="KW-1185">Reference proteome</keyword>
<organism evidence="1 2">
    <name type="scientific">Basidiobolus ranarum</name>
    <dbReference type="NCBI Taxonomy" id="34480"/>
    <lineage>
        <taxon>Eukaryota</taxon>
        <taxon>Fungi</taxon>
        <taxon>Fungi incertae sedis</taxon>
        <taxon>Zoopagomycota</taxon>
        <taxon>Entomophthoromycotina</taxon>
        <taxon>Basidiobolomycetes</taxon>
        <taxon>Basidiobolales</taxon>
        <taxon>Basidiobolaceae</taxon>
        <taxon>Basidiobolus</taxon>
    </lineage>
</organism>
<sequence length="226" mass="26495">MHPSLRTRRLMNAAAHSKISYGFQYQPMYKFDSFKGLGSPRITTANMWQQIVTPMNHNNSTTAYKAKPHSVSKRSRKIYKQKEVSGRRTVTRSYFKSLMGQERISKTRKRNEHPLTKTKKRLITPYHLKVVLNAKGSQKLLVEYNKVTTATITIQRWYRKHSKGSKKVDMHTLPKSQPTKSSKWTFKNTKLGGKVRALLIKLKFKKWRRELTRIPKSMSSQNRQTK</sequence>
<gene>
    <name evidence="1" type="ORF">K7432_002444</name>
</gene>
<comment type="caution">
    <text evidence="1">The sequence shown here is derived from an EMBL/GenBank/DDBJ whole genome shotgun (WGS) entry which is preliminary data.</text>
</comment>
<dbReference type="Proteomes" id="UP001479436">
    <property type="component" value="Unassembled WGS sequence"/>
</dbReference>
<reference evidence="1 2" key="1">
    <citation type="submission" date="2023-04" db="EMBL/GenBank/DDBJ databases">
        <title>Genome of Basidiobolus ranarum AG-B5.</title>
        <authorList>
            <person name="Stajich J.E."/>
            <person name="Carter-House D."/>
            <person name="Gryganskyi A."/>
        </authorList>
    </citation>
    <scope>NUCLEOTIDE SEQUENCE [LARGE SCALE GENOMIC DNA]</scope>
    <source>
        <strain evidence="1 2">AG-B5</strain>
    </source>
</reference>
<dbReference type="EMBL" id="JASJQH010006941">
    <property type="protein sequence ID" value="KAK9722722.1"/>
    <property type="molecule type" value="Genomic_DNA"/>
</dbReference>